<feature type="non-terminal residue" evidence="1">
    <location>
        <position position="1"/>
    </location>
</feature>
<proteinExistence type="predicted"/>
<gene>
    <name evidence="1" type="ORF">KUCAC02_015849</name>
</gene>
<name>A0ACB9XZB3_CHAAC</name>
<dbReference type="Proteomes" id="UP001057452">
    <property type="component" value="Chromosome 1"/>
</dbReference>
<keyword evidence="2" id="KW-1185">Reference proteome</keyword>
<accession>A0ACB9XZB3</accession>
<comment type="caution">
    <text evidence="1">The sequence shown here is derived from an EMBL/GenBank/DDBJ whole genome shotgun (WGS) entry which is preliminary data.</text>
</comment>
<organism evidence="1 2">
    <name type="scientific">Chaenocephalus aceratus</name>
    <name type="common">Blackfin icefish</name>
    <name type="synonym">Chaenichthys aceratus</name>
    <dbReference type="NCBI Taxonomy" id="36190"/>
    <lineage>
        <taxon>Eukaryota</taxon>
        <taxon>Metazoa</taxon>
        <taxon>Chordata</taxon>
        <taxon>Craniata</taxon>
        <taxon>Vertebrata</taxon>
        <taxon>Euteleostomi</taxon>
        <taxon>Actinopterygii</taxon>
        <taxon>Neopterygii</taxon>
        <taxon>Teleostei</taxon>
        <taxon>Neoteleostei</taxon>
        <taxon>Acanthomorphata</taxon>
        <taxon>Eupercaria</taxon>
        <taxon>Perciformes</taxon>
        <taxon>Notothenioidei</taxon>
        <taxon>Channichthyidae</taxon>
        <taxon>Chaenocephalus</taxon>
    </lineage>
</organism>
<reference evidence="1" key="1">
    <citation type="submission" date="2022-05" db="EMBL/GenBank/DDBJ databases">
        <title>Chromosome-level genome of Chaenocephalus aceratus.</title>
        <authorList>
            <person name="Park H."/>
        </authorList>
    </citation>
    <scope>NUCLEOTIDE SEQUENCE</scope>
    <source>
        <strain evidence="1">KU_202001</strain>
    </source>
</reference>
<evidence type="ECO:0000313" key="2">
    <source>
        <dbReference type="Proteomes" id="UP001057452"/>
    </source>
</evidence>
<evidence type="ECO:0000313" key="1">
    <source>
        <dbReference type="EMBL" id="KAI4832909.1"/>
    </source>
</evidence>
<protein>
    <submittedName>
        <fullName evidence="1">Uncharacterized protein</fullName>
    </submittedName>
</protein>
<sequence length="130" mass="14142">IIDDLTHLVDKTDDSIRNETRRVKLVETKSASCGQSVECESFTLAQFAQGNARQHRYGKGCIIVLGDLAVTDRSRAGSRKVSPPHASFRWSCPHGARADAGGDRPASYSHRSGRRVACVAEEDAVITDLC</sequence>
<dbReference type="EMBL" id="CM043785">
    <property type="protein sequence ID" value="KAI4832909.1"/>
    <property type="molecule type" value="Genomic_DNA"/>
</dbReference>